<dbReference type="EMBL" id="VSSQ01000324">
    <property type="protein sequence ID" value="MPL91228.1"/>
    <property type="molecule type" value="Genomic_DNA"/>
</dbReference>
<proteinExistence type="predicted"/>
<gene>
    <name evidence="2" type="ORF">SDC9_37294</name>
</gene>
<dbReference type="AlphaFoldDB" id="A0A644VIR6"/>
<evidence type="ECO:0000313" key="2">
    <source>
        <dbReference type="EMBL" id="MPL91228.1"/>
    </source>
</evidence>
<accession>A0A644VIR6</accession>
<protein>
    <submittedName>
        <fullName evidence="2">Uncharacterized protein</fullName>
    </submittedName>
</protein>
<comment type="caution">
    <text evidence="2">The sequence shown here is derived from an EMBL/GenBank/DDBJ whole genome shotgun (WGS) entry which is preliminary data.</text>
</comment>
<feature type="region of interest" description="Disordered" evidence="1">
    <location>
        <begin position="117"/>
        <end position="172"/>
    </location>
</feature>
<feature type="compositionally biased region" description="Basic and acidic residues" evidence="1">
    <location>
        <begin position="121"/>
        <end position="141"/>
    </location>
</feature>
<name>A0A644VIR6_9ZZZZ</name>
<organism evidence="2">
    <name type="scientific">bioreactor metagenome</name>
    <dbReference type="NCBI Taxonomy" id="1076179"/>
    <lineage>
        <taxon>unclassified sequences</taxon>
        <taxon>metagenomes</taxon>
        <taxon>ecological metagenomes</taxon>
    </lineage>
</organism>
<reference evidence="2" key="1">
    <citation type="submission" date="2019-08" db="EMBL/GenBank/DDBJ databases">
        <authorList>
            <person name="Kucharzyk K."/>
            <person name="Murdoch R.W."/>
            <person name="Higgins S."/>
            <person name="Loffler F."/>
        </authorList>
    </citation>
    <scope>NUCLEOTIDE SEQUENCE</scope>
</reference>
<evidence type="ECO:0000256" key="1">
    <source>
        <dbReference type="SAM" id="MobiDB-lite"/>
    </source>
</evidence>
<sequence length="183" mass="19613">MSGPITEKSLMQVITQTIDTLSSGEKNYDVLINILSLICLITILNRSQSHTVQNTTLTSGNPLQKILGELTKGDGHSGGPSPEMLMSLLPLLNNPQVKSKLNPTNIAAIMGLVNSMGGSSDKQETLKPEKATPKTETKQDEAPISPAAAVTTAAETFPPKPPAESEDSDRKALGRYLNWKTNF</sequence>